<reference evidence="1 2" key="1">
    <citation type="submission" date="2017-06" db="EMBL/GenBank/DDBJ databases">
        <title>Draft genome sequence of anaerobic fermentative bacterium Anaeromicrobium sediminis DY2726D isolated from West Pacific Ocean sediments.</title>
        <authorList>
            <person name="Zeng X."/>
        </authorList>
    </citation>
    <scope>NUCLEOTIDE SEQUENCE [LARGE SCALE GENOMIC DNA]</scope>
    <source>
        <strain evidence="1 2">DY2726D</strain>
    </source>
</reference>
<evidence type="ECO:0000313" key="2">
    <source>
        <dbReference type="Proteomes" id="UP000216024"/>
    </source>
</evidence>
<organism evidence="1 2">
    <name type="scientific">Anaeromicrobium sediminis</name>
    <dbReference type="NCBI Taxonomy" id="1478221"/>
    <lineage>
        <taxon>Bacteria</taxon>
        <taxon>Bacillati</taxon>
        <taxon>Bacillota</taxon>
        <taxon>Clostridia</taxon>
        <taxon>Peptostreptococcales</taxon>
        <taxon>Thermotaleaceae</taxon>
        <taxon>Anaeromicrobium</taxon>
    </lineage>
</organism>
<dbReference type="AlphaFoldDB" id="A0A267MFE8"/>
<sequence length="420" mass="50107">MKKIITKYIAFIIIFLLLVGLTGTYISEYRRAINTWDEFYRTPENSIDVLFLGNSHSYVTFNPQILNSILNIKSFNLGSGSQNIIQTYFNLREILKYQKPKTIFLELNTLYTEENVTPLAFKYENFDGMKLSLNKLEAMLYQFNSNEYIYALFPAIRNHQNWKKVNIMEENLKRKMSKDNSVPTYGYKKINTVISKKEINKFKTAKNEEINLNYNFSMNNISYLEKIIDICKKNNIELVFIKAPVFKGRPYKNNYFAAKKISDKYNIKHIDYNFLHDKLNLQNSHFYDSGHVNYFGATLITLNLSSWIKDNLNLETDFNNEAYNKILEEYQNRYALNVEDLEMEKINEKVYKFTVKTFSNNLKHAWYIYKNDKRIKTFSYSKENYLIYKFEDKGTYRVKYYIRDSKKNQNSGYYPTIDIN</sequence>
<dbReference type="SUPFAM" id="SSF52266">
    <property type="entry name" value="SGNH hydrolase"/>
    <property type="match status" value="1"/>
</dbReference>
<accession>A0A267MFE8</accession>
<evidence type="ECO:0000313" key="1">
    <source>
        <dbReference type="EMBL" id="PAB58266.1"/>
    </source>
</evidence>
<proteinExistence type="predicted"/>
<name>A0A267MFE8_9FIRM</name>
<dbReference type="EMBL" id="NIBG01000017">
    <property type="protein sequence ID" value="PAB58266.1"/>
    <property type="molecule type" value="Genomic_DNA"/>
</dbReference>
<dbReference type="OrthoDB" id="9796702at2"/>
<gene>
    <name evidence="1" type="ORF">CCE28_15840</name>
</gene>
<dbReference type="RefSeq" id="WP_095134710.1">
    <property type="nucleotide sequence ID" value="NZ_NIBG01000017.1"/>
</dbReference>
<comment type="caution">
    <text evidence="1">The sequence shown here is derived from an EMBL/GenBank/DDBJ whole genome shotgun (WGS) entry which is preliminary data.</text>
</comment>
<dbReference type="Proteomes" id="UP000216024">
    <property type="component" value="Unassembled WGS sequence"/>
</dbReference>
<keyword evidence="2" id="KW-1185">Reference proteome</keyword>
<protein>
    <submittedName>
        <fullName evidence="1">Uncharacterized protein</fullName>
    </submittedName>
</protein>